<dbReference type="EMBL" id="PFFQ01000053">
    <property type="protein sequence ID" value="PIW15199.1"/>
    <property type="molecule type" value="Genomic_DNA"/>
</dbReference>
<name>A0A2M7G0K1_9BACT</name>
<proteinExistence type="predicted"/>
<keyword evidence="1" id="KW-0812">Transmembrane</keyword>
<dbReference type="PANTHER" id="PTHR30188:SF4">
    <property type="entry name" value="PROTEIN TRIGALACTOSYLDIACYLGLYCEROL 1, CHLOROPLASTIC"/>
    <property type="match status" value="1"/>
</dbReference>
<keyword evidence="1" id="KW-1133">Transmembrane helix</keyword>
<comment type="caution">
    <text evidence="2">The sequence shown here is derived from an EMBL/GenBank/DDBJ whole genome shotgun (WGS) entry which is preliminary data.</text>
</comment>
<sequence>MTQLEKVLVSLGELGFFAGRMFRSLFSGWPDLSLVILHMYKIGVETLPVLIAVCIFVGTNIALVGFHIFKSFGGQEFLGAYVGLSCVRELAPILTGAMMAAKPGTDISATIATMRVKEQIDALEVMSVDPFQFLIVPRLIAFIFAAPLLVLFGSFFSVAAGYLVAVFQLHQNSGQFINDVKNYVLLSDIFNGMLKGSLFAVVGCLLSCFFGFYSQPGPKGVSRAINLSVVTIASFIVIFNFFLTAAIYG</sequence>
<accession>A0A2M7G0K1</accession>
<protein>
    <submittedName>
        <fullName evidence="2">ABC transporter permease</fullName>
    </submittedName>
</protein>
<evidence type="ECO:0000256" key="1">
    <source>
        <dbReference type="SAM" id="Phobius"/>
    </source>
</evidence>
<dbReference type="GO" id="GO:0005548">
    <property type="term" value="F:phospholipid transporter activity"/>
    <property type="evidence" value="ECO:0007669"/>
    <property type="project" value="TreeGrafter"/>
</dbReference>
<reference evidence="2 3" key="1">
    <citation type="submission" date="2017-09" db="EMBL/GenBank/DDBJ databases">
        <title>Depth-based differentiation of microbial function through sediment-hosted aquifers and enrichment of novel symbionts in the deep terrestrial subsurface.</title>
        <authorList>
            <person name="Probst A.J."/>
            <person name="Ladd B."/>
            <person name="Jarett J.K."/>
            <person name="Geller-Mcgrath D.E."/>
            <person name="Sieber C.M."/>
            <person name="Emerson J.B."/>
            <person name="Anantharaman K."/>
            <person name="Thomas B.C."/>
            <person name="Malmstrom R."/>
            <person name="Stieglmeier M."/>
            <person name="Klingl A."/>
            <person name="Woyke T."/>
            <person name="Ryan C.M."/>
            <person name="Banfield J.F."/>
        </authorList>
    </citation>
    <scope>NUCLEOTIDE SEQUENCE [LARGE SCALE GENOMIC DNA]</scope>
    <source>
        <strain evidence="2">CG17_big_fil_post_rev_8_21_14_2_50_48_46</strain>
    </source>
</reference>
<feature type="transmembrane region" description="Helical" evidence="1">
    <location>
        <begin position="7"/>
        <end position="26"/>
    </location>
</feature>
<dbReference type="PANTHER" id="PTHR30188">
    <property type="entry name" value="ABC TRANSPORTER PERMEASE PROTEIN-RELATED"/>
    <property type="match status" value="1"/>
</dbReference>
<dbReference type="InterPro" id="IPR030802">
    <property type="entry name" value="Permease_MalE"/>
</dbReference>
<gene>
    <name evidence="2" type="ORF">COW36_17405</name>
</gene>
<keyword evidence="1" id="KW-0472">Membrane</keyword>
<dbReference type="GO" id="GO:0043190">
    <property type="term" value="C:ATP-binding cassette (ABC) transporter complex"/>
    <property type="evidence" value="ECO:0007669"/>
    <property type="project" value="InterPro"/>
</dbReference>
<dbReference type="Pfam" id="PF02405">
    <property type="entry name" value="MlaE"/>
    <property type="match status" value="1"/>
</dbReference>
<dbReference type="AlphaFoldDB" id="A0A2M7G0K1"/>
<feature type="transmembrane region" description="Helical" evidence="1">
    <location>
        <begin position="46"/>
        <end position="69"/>
    </location>
</feature>
<feature type="transmembrane region" description="Helical" evidence="1">
    <location>
        <begin position="139"/>
        <end position="169"/>
    </location>
</feature>
<evidence type="ECO:0000313" key="3">
    <source>
        <dbReference type="Proteomes" id="UP000231019"/>
    </source>
</evidence>
<feature type="transmembrane region" description="Helical" evidence="1">
    <location>
        <begin position="189"/>
        <end position="213"/>
    </location>
</feature>
<organism evidence="2 3">
    <name type="scientific">bacterium (Candidatus Blackallbacteria) CG17_big_fil_post_rev_8_21_14_2_50_48_46</name>
    <dbReference type="NCBI Taxonomy" id="2014261"/>
    <lineage>
        <taxon>Bacteria</taxon>
        <taxon>Candidatus Blackallbacteria</taxon>
    </lineage>
</organism>
<feature type="transmembrane region" description="Helical" evidence="1">
    <location>
        <begin position="225"/>
        <end position="248"/>
    </location>
</feature>
<evidence type="ECO:0000313" key="2">
    <source>
        <dbReference type="EMBL" id="PIW15199.1"/>
    </source>
</evidence>
<dbReference type="Proteomes" id="UP000231019">
    <property type="component" value="Unassembled WGS sequence"/>
</dbReference>